<name>A0A9P7EPP2_9AGAM</name>
<organism evidence="1 2">
    <name type="scientific">Suillus discolor</name>
    <dbReference type="NCBI Taxonomy" id="1912936"/>
    <lineage>
        <taxon>Eukaryota</taxon>
        <taxon>Fungi</taxon>
        <taxon>Dikarya</taxon>
        <taxon>Basidiomycota</taxon>
        <taxon>Agaricomycotina</taxon>
        <taxon>Agaricomycetes</taxon>
        <taxon>Agaricomycetidae</taxon>
        <taxon>Boletales</taxon>
        <taxon>Suillineae</taxon>
        <taxon>Suillaceae</taxon>
        <taxon>Suillus</taxon>
    </lineage>
</organism>
<dbReference type="AlphaFoldDB" id="A0A9P7EPP2"/>
<protein>
    <submittedName>
        <fullName evidence="1">Uncharacterized protein</fullName>
    </submittedName>
</protein>
<proteinExistence type="predicted"/>
<gene>
    <name evidence="1" type="ORF">F5147DRAFT_749531</name>
</gene>
<dbReference type="EMBL" id="JABBWM010000742">
    <property type="protein sequence ID" value="KAG2079510.1"/>
    <property type="molecule type" value="Genomic_DNA"/>
</dbReference>
<keyword evidence="2" id="KW-1185">Reference proteome</keyword>
<dbReference type="Proteomes" id="UP000823399">
    <property type="component" value="Unassembled WGS sequence"/>
</dbReference>
<evidence type="ECO:0000313" key="2">
    <source>
        <dbReference type="Proteomes" id="UP000823399"/>
    </source>
</evidence>
<dbReference type="GeneID" id="64702394"/>
<dbReference type="RefSeq" id="XP_041284000.1">
    <property type="nucleotide sequence ID" value="XM_041440135.1"/>
</dbReference>
<evidence type="ECO:0000313" key="1">
    <source>
        <dbReference type="EMBL" id="KAG2079510.1"/>
    </source>
</evidence>
<sequence length="289" mass="32389">MAVSTDLLTFYHALFKHSCNAIHALAHILKTHYACRGFLMTNADWFDILQIEVERQTEATLQICCEQVTTLIQGRCTSILMQHCPACFGGVLLAQVDNIGRHILSQRKCAPKICTSLVPDEAIDQCEHSYEAVDGKKQKAQQKYAIALIEHLFTLLLQEATVIALYDVGCVLSRSLSQYDILPQFSNFASLICNHGYACIWPQVGCVQLKYNPRMCNAPEVSVVDRPASRAIGLEMQTDLGNLIKQWLKHGVNGQWCSMKILDNCGIKAQDLQEKWVDQKKSQLSICVS</sequence>
<comment type="caution">
    <text evidence="1">The sequence shown here is derived from an EMBL/GenBank/DDBJ whole genome shotgun (WGS) entry which is preliminary data.</text>
</comment>
<reference evidence="1" key="1">
    <citation type="journal article" date="2020" name="New Phytol.">
        <title>Comparative genomics reveals dynamic genome evolution in host specialist ectomycorrhizal fungi.</title>
        <authorList>
            <person name="Lofgren L.A."/>
            <person name="Nguyen N.H."/>
            <person name="Vilgalys R."/>
            <person name="Ruytinx J."/>
            <person name="Liao H.L."/>
            <person name="Branco S."/>
            <person name="Kuo A."/>
            <person name="LaButti K."/>
            <person name="Lipzen A."/>
            <person name="Andreopoulos W."/>
            <person name="Pangilinan J."/>
            <person name="Riley R."/>
            <person name="Hundley H."/>
            <person name="Na H."/>
            <person name="Barry K."/>
            <person name="Grigoriev I.V."/>
            <person name="Stajich J.E."/>
            <person name="Kennedy P.G."/>
        </authorList>
    </citation>
    <scope>NUCLEOTIDE SEQUENCE</scope>
    <source>
        <strain evidence="1">FC423</strain>
    </source>
</reference>
<accession>A0A9P7EPP2</accession>
<dbReference type="OrthoDB" id="3253684at2759"/>